<dbReference type="Gene3D" id="1.10.1200.10">
    <property type="entry name" value="ACP-like"/>
    <property type="match status" value="1"/>
</dbReference>
<dbReference type="InterPro" id="IPR009081">
    <property type="entry name" value="PP-bd_ACP"/>
</dbReference>
<organism evidence="2 3">
    <name type="scientific">Acetivibrio straminisolvens JCM 21531</name>
    <dbReference type="NCBI Taxonomy" id="1294263"/>
    <lineage>
        <taxon>Bacteria</taxon>
        <taxon>Bacillati</taxon>
        <taxon>Bacillota</taxon>
        <taxon>Clostridia</taxon>
        <taxon>Eubacteriales</taxon>
        <taxon>Oscillospiraceae</taxon>
        <taxon>Acetivibrio</taxon>
    </lineage>
</organism>
<dbReference type="STRING" id="1294263.JCM21531_984"/>
<dbReference type="EMBL" id="BAVR01000008">
    <property type="protein sequence ID" value="GAE87599.1"/>
    <property type="molecule type" value="Genomic_DNA"/>
</dbReference>
<dbReference type="Proteomes" id="UP000019109">
    <property type="component" value="Unassembled WGS sequence"/>
</dbReference>
<evidence type="ECO:0000259" key="1">
    <source>
        <dbReference type="PROSITE" id="PS50075"/>
    </source>
</evidence>
<name>W4V4C6_9FIRM</name>
<dbReference type="PROSITE" id="PS50075">
    <property type="entry name" value="CARRIER"/>
    <property type="match status" value="1"/>
</dbReference>
<protein>
    <submittedName>
        <fullName evidence="2">Acyl carrier protein</fullName>
    </submittedName>
</protein>
<dbReference type="AlphaFoldDB" id="W4V4C6"/>
<proteinExistence type="predicted"/>
<accession>W4V4C6</accession>
<dbReference type="SUPFAM" id="SSF47336">
    <property type="entry name" value="ACP-like"/>
    <property type="match status" value="1"/>
</dbReference>
<evidence type="ECO:0000313" key="3">
    <source>
        <dbReference type="Proteomes" id="UP000019109"/>
    </source>
</evidence>
<evidence type="ECO:0000313" key="2">
    <source>
        <dbReference type="EMBL" id="GAE87599.1"/>
    </source>
</evidence>
<feature type="domain" description="Carrier" evidence="1">
    <location>
        <begin position="1"/>
        <end position="80"/>
    </location>
</feature>
<dbReference type="Pfam" id="PF00550">
    <property type="entry name" value="PP-binding"/>
    <property type="match status" value="1"/>
</dbReference>
<dbReference type="OrthoDB" id="677810at2"/>
<gene>
    <name evidence="2" type="ORF">JCM21531_984</name>
</gene>
<dbReference type="RefSeq" id="WP_038287409.1">
    <property type="nucleotide sequence ID" value="NZ_BAVR01000008.1"/>
</dbReference>
<dbReference type="InterPro" id="IPR036736">
    <property type="entry name" value="ACP-like_sf"/>
</dbReference>
<keyword evidence="3" id="KW-1185">Reference proteome</keyword>
<reference evidence="2" key="1">
    <citation type="journal article" date="2014" name="Genome Announc.">
        <title>Draft Genome Sequence of Clostridium straminisolvens Strain JCM 21531T, Isolated from a Cellulose-Degrading Bacterial Community.</title>
        <authorList>
            <person name="Yuki M."/>
            <person name="Oshima K."/>
            <person name="Suda W."/>
            <person name="Sakamoto M."/>
            <person name="Kitamura K."/>
            <person name="Iida T."/>
            <person name="Hattori M."/>
            <person name="Ohkuma M."/>
        </authorList>
    </citation>
    <scope>NUCLEOTIDE SEQUENCE [LARGE SCALE GENOMIC DNA]</scope>
    <source>
        <strain evidence="2">JCM 21531</strain>
    </source>
</reference>
<sequence>MDYRNEVRNFIMENLSIDDDNVSFTDDDNYFELRFVNSLFAMKLVNFVEQKFDIEVDNDELDIKNFSTVNNIVALINKKKKTE</sequence>
<comment type="caution">
    <text evidence="2">The sequence shown here is derived from an EMBL/GenBank/DDBJ whole genome shotgun (WGS) entry which is preliminary data.</text>
</comment>